<dbReference type="STRING" id="953739.SVEN_0471"/>
<name>F2R766_STRVP</name>
<dbReference type="eggNOG" id="ENOG50342E4">
    <property type="taxonomic scope" value="Bacteria"/>
</dbReference>
<dbReference type="AlphaFoldDB" id="F2R766"/>
<sequence>MRVRAGVLLGVLGTALVGCGVQPTGVIGAGEPATGLTRGVRLYFASDAGLRSVPVLDREVTDLGSVVKLLAAGPPPAERRDGLTNLVDIGGYTVTGRGTGVTVRLEGPYPGSGRDQGTGQLVCSLARAQSVLDPKVRADDVRVTLVPPEGPGLGPYRCAEFLDR</sequence>
<gene>
    <name evidence="1" type="ordered locus">SVEN_0471</name>
</gene>
<reference evidence="1 2" key="1">
    <citation type="journal article" date="2011" name="BMC Genomics">
        <title>Genome-wide analysis of the role of GlnR in Streptomyces venezuelae provides new insights into global nitrogen regulation in actinomycetes.</title>
        <authorList>
            <person name="Pullan S.T."/>
            <person name="Bibb M.J."/>
            <person name="Merrick M."/>
        </authorList>
    </citation>
    <scope>NUCLEOTIDE SEQUENCE [LARGE SCALE GENOMIC DNA]</scope>
    <source>
        <strain evidence="1">ATCC 10712</strain>
    </source>
</reference>
<dbReference type="KEGG" id="sve:SVEN_0471"/>
<dbReference type="OrthoDB" id="3619627at2"/>
<dbReference type="HOGENOM" id="CLU_121955_0_0_11"/>
<organism evidence="1 2">
    <name type="scientific">Streptomyces venezuelae (strain ATCC 10712 / CBS 650.69 / DSM 40230 / JCM 4526 / NBRC 13096 / PD 04745)</name>
    <dbReference type="NCBI Taxonomy" id="953739"/>
    <lineage>
        <taxon>Bacteria</taxon>
        <taxon>Bacillati</taxon>
        <taxon>Actinomycetota</taxon>
        <taxon>Actinomycetes</taxon>
        <taxon>Kitasatosporales</taxon>
        <taxon>Streptomycetaceae</taxon>
        <taxon>Streptomyces</taxon>
    </lineage>
</organism>
<evidence type="ECO:0000313" key="1">
    <source>
        <dbReference type="EMBL" id="CCA53758.1"/>
    </source>
</evidence>
<proteinExistence type="predicted"/>
<dbReference type="PATRIC" id="fig|953739.5.peg.6039"/>
<evidence type="ECO:0000313" key="2">
    <source>
        <dbReference type="Proteomes" id="UP000006854"/>
    </source>
</evidence>
<dbReference type="EMBL" id="FR845719">
    <property type="protein sequence ID" value="CCA53758.1"/>
    <property type="molecule type" value="Genomic_DNA"/>
</dbReference>
<evidence type="ECO:0008006" key="3">
    <source>
        <dbReference type="Google" id="ProtNLM"/>
    </source>
</evidence>
<dbReference type="PROSITE" id="PS51257">
    <property type="entry name" value="PROKAR_LIPOPROTEIN"/>
    <property type="match status" value="1"/>
</dbReference>
<protein>
    <recommendedName>
        <fullName evidence="3">GerMN domain-containing protein</fullName>
    </recommendedName>
</protein>
<dbReference type="GeneID" id="51861068"/>
<dbReference type="Proteomes" id="UP000006854">
    <property type="component" value="Chromosome"/>
</dbReference>
<accession>F2R766</accession>
<keyword evidence="2" id="KW-1185">Reference proteome</keyword>
<dbReference type="RefSeq" id="WP_015031677.1">
    <property type="nucleotide sequence ID" value="NC_018750.1"/>
</dbReference>